<organism evidence="6 10">
    <name type="scientific">Cupriavidus necator</name>
    <name type="common">Alcaligenes eutrophus</name>
    <name type="synonym">Ralstonia eutropha</name>
    <dbReference type="NCBI Taxonomy" id="106590"/>
    <lineage>
        <taxon>Bacteria</taxon>
        <taxon>Pseudomonadati</taxon>
        <taxon>Pseudomonadota</taxon>
        <taxon>Betaproteobacteria</taxon>
        <taxon>Burkholderiales</taxon>
        <taxon>Burkholderiaceae</taxon>
        <taxon>Cupriavidus</taxon>
    </lineage>
</organism>
<evidence type="ECO:0000259" key="5">
    <source>
        <dbReference type="Pfam" id="PF01609"/>
    </source>
</evidence>
<dbReference type="KEGG" id="cuh:BJN34_32255"/>
<evidence type="ECO:0000256" key="2">
    <source>
        <dbReference type="ARBA" id="ARBA00022578"/>
    </source>
</evidence>
<dbReference type="GO" id="GO:0004803">
    <property type="term" value="F:transposase activity"/>
    <property type="evidence" value="ECO:0007669"/>
    <property type="project" value="InterPro"/>
</dbReference>
<sequence length="458" mass="50675">MVLDAVVERFIEHSPISVMARLGLQRALDPAWIDELFEQERETQYTRELLFSTTVEIMSLVAVGLRPSVHAAAKASPALPVSITALYDKISRTEPGLVRALVQGSARRLGPVVQPMLRKQPHSVDGYRLRIVDGSHLPASEKRLKPLREFRGAALPGQSLVVYDPDTAMIVDLVPCEDAHAQERAIMGTLLESAQPGELWIADRNFSTRAILAGWQRRGSAFIVREHGRNPGPSELEPVREMGRVETGLVYEQAVSIPDESDAPLVLRRIELHLDGATEDGDTVIRLLTNVPATHLTAEAVARRYRQRWSIENLFQRLESVLNSEIRSLSQPRAALLAFGVAALAYNVLSVIATAVRIRHELDSSDIELSPYYLASEIRATYAGMMIAVPAEVWHAYNVLTPAQLARTLLKIATHVDPRAMRKHARGPKTPKKKGYVAGCVARRHVSTARVIKAGRVV</sequence>
<evidence type="ECO:0000313" key="6">
    <source>
        <dbReference type="EMBL" id="AQV92654.1"/>
    </source>
</evidence>
<name>A0A1U9UJ06_CUPNE</name>
<evidence type="ECO:0000313" key="10">
    <source>
        <dbReference type="Proteomes" id="UP000189627"/>
    </source>
</evidence>
<dbReference type="PANTHER" id="PTHR33258:SF1">
    <property type="entry name" value="TRANSPOSASE INSL FOR INSERTION SEQUENCE ELEMENT IS186A-RELATED"/>
    <property type="match status" value="1"/>
</dbReference>
<dbReference type="NCBIfam" id="NF033592">
    <property type="entry name" value="transpos_IS4_1"/>
    <property type="match status" value="1"/>
</dbReference>
<accession>A0A1U9UJ06</accession>
<keyword evidence="4" id="KW-0233">DNA recombination</keyword>
<dbReference type="EMBL" id="CP017758">
    <property type="protein sequence ID" value="AQV98551.1"/>
    <property type="molecule type" value="Genomic_DNA"/>
</dbReference>
<dbReference type="EMBL" id="CP017757">
    <property type="protein sequence ID" value="AQV93563.1"/>
    <property type="molecule type" value="Genomic_DNA"/>
</dbReference>
<dbReference type="Pfam" id="PF01609">
    <property type="entry name" value="DDE_Tnp_1"/>
    <property type="match status" value="1"/>
</dbReference>
<evidence type="ECO:0000256" key="3">
    <source>
        <dbReference type="ARBA" id="ARBA00023125"/>
    </source>
</evidence>
<dbReference type="KEGG" id="cuh:BJN34_01955"/>
<dbReference type="KEGG" id="cuh:BJN34_06605"/>
<gene>
    <name evidence="6" type="ORF">BJN34_01955</name>
    <name evidence="7" type="ORF">BJN34_06605</name>
    <name evidence="8" type="ORF">BJN34_21180</name>
    <name evidence="9" type="ORF">BJN34_32255</name>
</gene>
<dbReference type="InterPro" id="IPR002559">
    <property type="entry name" value="Transposase_11"/>
</dbReference>
<dbReference type="Gene3D" id="3.90.350.10">
    <property type="entry name" value="Transposase Inhibitor Protein From Tn5, Chain A, domain 1"/>
    <property type="match status" value="1"/>
</dbReference>
<comment type="similarity">
    <text evidence="1">Belongs to the transposase 11 family.</text>
</comment>
<evidence type="ECO:0000256" key="1">
    <source>
        <dbReference type="ARBA" id="ARBA00010075"/>
    </source>
</evidence>
<protein>
    <submittedName>
        <fullName evidence="6">Transposase</fullName>
    </submittedName>
</protein>
<proteinExistence type="inferred from homology"/>
<evidence type="ECO:0000313" key="9">
    <source>
        <dbReference type="EMBL" id="AQV98551.1"/>
    </source>
</evidence>
<feature type="domain" description="Transposase IS4-like" evidence="5">
    <location>
        <begin position="126"/>
        <end position="347"/>
    </location>
</feature>
<dbReference type="InterPro" id="IPR012337">
    <property type="entry name" value="RNaseH-like_sf"/>
</dbReference>
<reference evidence="6" key="2">
    <citation type="submission" date="2018-03" db="EMBL/GenBank/DDBJ databases">
        <title>Complete genome sequence of Cupriavidus necator strain NH9, a 3-chlorobenzoate degrader.</title>
        <authorList>
            <person name="Moriuchi R."/>
            <person name="Dohra H."/>
            <person name="Ogawa N."/>
        </authorList>
    </citation>
    <scope>NUCLEOTIDE SEQUENCE</scope>
    <source>
        <strain evidence="6 10">NH9</strain>
    </source>
</reference>
<evidence type="ECO:0000313" key="8">
    <source>
        <dbReference type="EMBL" id="AQV96386.1"/>
    </source>
</evidence>
<dbReference type="KEGG" id="cuh:BJN34_21180"/>
<dbReference type="GO" id="GO:0003677">
    <property type="term" value="F:DNA binding"/>
    <property type="evidence" value="ECO:0007669"/>
    <property type="project" value="UniProtKB-KW"/>
</dbReference>
<keyword evidence="3" id="KW-0238">DNA-binding</keyword>
<dbReference type="GO" id="GO:0006313">
    <property type="term" value="P:DNA transposition"/>
    <property type="evidence" value="ECO:0007669"/>
    <property type="project" value="InterPro"/>
</dbReference>
<dbReference type="Proteomes" id="UP000189627">
    <property type="component" value="Chromosome 1"/>
</dbReference>
<dbReference type="EMBL" id="CP017758">
    <property type="protein sequence ID" value="AQV96386.1"/>
    <property type="molecule type" value="Genomic_DNA"/>
</dbReference>
<dbReference type="PANTHER" id="PTHR33258">
    <property type="entry name" value="TRANSPOSASE INSL FOR INSERTION SEQUENCE ELEMENT IS186A-RELATED"/>
    <property type="match status" value="1"/>
</dbReference>
<dbReference type="InterPro" id="IPR047952">
    <property type="entry name" value="Transpos_IS4"/>
</dbReference>
<dbReference type="Proteomes" id="UP000189627">
    <property type="component" value="Chromosome 2"/>
</dbReference>
<evidence type="ECO:0000313" key="7">
    <source>
        <dbReference type="EMBL" id="AQV93563.1"/>
    </source>
</evidence>
<dbReference type="SUPFAM" id="SSF53098">
    <property type="entry name" value="Ribonuclease H-like"/>
    <property type="match status" value="1"/>
</dbReference>
<reference evidence="10" key="1">
    <citation type="submission" date="2017-02" db="EMBL/GenBank/DDBJ databases">
        <title>Complete genome sequence of Cupriavidus necator strain NH9, a 3-chlorobenzoate degrader.</title>
        <authorList>
            <person name="Moriuchi R."/>
            <person name="Dohra H."/>
            <person name="Ogawa N."/>
        </authorList>
    </citation>
    <scope>NUCLEOTIDE SEQUENCE [LARGE SCALE GENOMIC DNA]</scope>
    <source>
        <strain evidence="7 10">NH9</strain>
    </source>
</reference>
<evidence type="ECO:0000256" key="4">
    <source>
        <dbReference type="ARBA" id="ARBA00023172"/>
    </source>
</evidence>
<dbReference type="AlphaFoldDB" id="A0A1U9UJ06"/>
<dbReference type="EMBL" id="CP017757">
    <property type="protein sequence ID" value="AQV92654.1"/>
    <property type="molecule type" value="Genomic_DNA"/>
</dbReference>
<keyword evidence="2" id="KW-0815">Transposition</keyword>